<dbReference type="CDD" id="cd03108">
    <property type="entry name" value="AdSS"/>
    <property type="match status" value="1"/>
</dbReference>
<proteinExistence type="inferred from homology"/>
<evidence type="ECO:0000256" key="10">
    <source>
        <dbReference type="RuleBase" id="RU000520"/>
    </source>
</evidence>
<feature type="binding site" evidence="8">
    <location>
        <begin position="40"/>
        <end position="42"/>
    </location>
    <ligand>
        <name>GTP</name>
        <dbReference type="ChEBI" id="CHEBI:37565"/>
    </ligand>
</feature>
<comment type="pathway">
    <text evidence="8 10">Purine metabolism; AMP biosynthesis via de novo pathway; AMP from IMP: step 1/2.</text>
</comment>
<keyword evidence="8" id="KW-0963">Cytoplasm</keyword>
<feature type="binding site" evidence="8">
    <location>
        <position position="40"/>
    </location>
    <ligand>
        <name>Mg(2+)</name>
        <dbReference type="ChEBI" id="CHEBI:18420"/>
    </ligand>
</feature>
<feature type="binding site" description="in other chain" evidence="8">
    <location>
        <position position="225"/>
    </location>
    <ligand>
        <name>IMP</name>
        <dbReference type="ChEBI" id="CHEBI:58053"/>
        <note>ligand shared between dimeric partners</note>
    </ligand>
</feature>
<accession>A0A420ZD51</accession>
<dbReference type="EC" id="6.3.4.4" evidence="8 10"/>
<evidence type="ECO:0000313" key="11">
    <source>
        <dbReference type="EMBL" id="RLC37462.1"/>
    </source>
</evidence>
<dbReference type="AlphaFoldDB" id="A0A420ZD51"/>
<feature type="binding site" description="in other chain" evidence="8">
    <location>
        <position position="240"/>
    </location>
    <ligand>
        <name>IMP</name>
        <dbReference type="ChEBI" id="CHEBI:58053"/>
        <note>ligand shared between dimeric partners</note>
    </ligand>
</feature>
<dbReference type="UniPathway" id="UPA00075">
    <property type="reaction ID" value="UER00335"/>
</dbReference>
<protein>
    <recommendedName>
        <fullName evidence="8 10">Adenylosuccinate synthetase</fullName>
        <shortName evidence="8">AMPSase</shortName>
        <shortName evidence="8">AdSS</shortName>
        <ecNumber evidence="8 10">6.3.4.4</ecNumber>
    </recommendedName>
    <alternativeName>
        <fullName evidence="8">IMP--aspartate ligase</fullName>
    </alternativeName>
</protein>
<feature type="binding site" description="in other chain" evidence="8">
    <location>
        <position position="304"/>
    </location>
    <ligand>
        <name>IMP</name>
        <dbReference type="ChEBI" id="CHEBI:58053"/>
        <note>ligand shared between dimeric partners</note>
    </ligand>
</feature>
<dbReference type="FunFam" id="1.10.300.10:FF:000001">
    <property type="entry name" value="Adenylosuccinate synthetase"/>
    <property type="match status" value="1"/>
</dbReference>
<dbReference type="NCBIfam" id="NF002223">
    <property type="entry name" value="PRK01117.1"/>
    <property type="match status" value="1"/>
</dbReference>
<feature type="active site" description="Proton donor" evidence="8">
    <location>
        <position position="41"/>
    </location>
</feature>
<evidence type="ECO:0000256" key="1">
    <source>
        <dbReference type="ARBA" id="ARBA00011738"/>
    </source>
</evidence>
<dbReference type="InterPro" id="IPR027417">
    <property type="entry name" value="P-loop_NTPase"/>
</dbReference>
<dbReference type="PROSITE" id="PS00513">
    <property type="entry name" value="ADENYLOSUCCIN_SYN_2"/>
    <property type="match status" value="1"/>
</dbReference>
<dbReference type="Gene3D" id="1.10.300.10">
    <property type="entry name" value="Adenylosuccinate Synthetase, subunit A, domain 2"/>
    <property type="match status" value="1"/>
</dbReference>
<name>A0A420ZD51_UNCK3</name>
<organism evidence="11 12">
    <name type="scientific">candidate division Kazan bacterium</name>
    <dbReference type="NCBI Taxonomy" id="2202143"/>
    <lineage>
        <taxon>Bacteria</taxon>
        <taxon>Bacteria division Kazan-3B-28</taxon>
    </lineage>
</organism>
<feature type="active site" description="Proton acceptor" evidence="8">
    <location>
        <position position="13"/>
    </location>
</feature>
<feature type="binding site" description="in other chain" evidence="8">
    <location>
        <begin position="38"/>
        <end position="41"/>
    </location>
    <ligand>
        <name>IMP</name>
        <dbReference type="ChEBI" id="CHEBI:58053"/>
        <note>ligand shared between dimeric partners</note>
    </ligand>
</feature>
<dbReference type="InterPro" id="IPR042110">
    <property type="entry name" value="Adenylosuccinate_synth_dom2"/>
</dbReference>
<keyword evidence="4 8" id="KW-0547">Nucleotide-binding</keyword>
<dbReference type="PROSITE" id="PS01266">
    <property type="entry name" value="ADENYLOSUCCIN_SYN_1"/>
    <property type="match status" value="1"/>
</dbReference>
<evidence type="ECO:0000256" key="7">
    <source>
        <dbReference type="ARBA" id="ARBA00023134"/>
    </source>
</evidence>
<feature type="binding site" evidence="8">
    <location>
        <position position="13"/>
    </location>
    <ligand>
        <name>Mg(2+)</name>
        <dbReference type="ChEBI" id="CHEBI:18420"/>
    </ligand>
</feature>
<dbReference type="Proteomes" id="UP000281261">
    <property type="component" value="Unassembled WGS sequence"/>
</dbReference>
<dbReference type="SMART" id="SM00788">
    <property type="entry name" value="Adenylsucc_synt"/>
    <property type="match status" value="1"/>
</dbReference>
<evidence type="ECO:0000256" key="5">
    <source>
        <dbReference type="ARBA" id="ARBA00022755"/>
    </source>
</evidence>
<comment type="similarity">
    <text evidence="8 10">Belongs to the adenylosuccinate synthetase family.</text>
</comment>
<comment type="caution">
    <text evidence="11">The sequence shown here is derived from an EMBL/GenBank/DDBJ whole genome shotgun (WGS) entry which is preliminary data.</text>
</comment>
<dbReference type="FunFam" id="3.90.170.10:FF:000001">
    <property type="entry name" value="Adenylosuccinate synthetase"/>
    <property type="match status" value="1"/>
</dbReference>
<dbReference type="NCBIfam" id="TIGR00184">
    <property type="entry name" value="purA"/>
    <property type="match status" value="1"/>
</dbReference>
<evidence type="ECO:0000256" key="6">
    <source>
        <dbReference type="ARBA" id="ARBA00022842"/>
    </source>
</evidence>
<comment type="subcellular location">
    <subcellularLocation>
        <location evidence="8">Cytoplasm</location>
    </subcellularLocation>
</comment>
<keyword evidence="2 8" id="KW-0436">Ligase</keyword>
<dbReference type="SUPFAM" id="SSF52540">
    <property type="entry name" value="P-loop containing nucleoside triphosphate hydrolases"/>
    <property type="match status" value="1"/>
</dbReference>
<dbReference type="GO" id="GO:0005525">
    <property type="term" value="F:GTP binding"/>
    <property type="evidence" value="ECO:0007669"/>
    <property type="project" value="UniProtKB-UniRule"/>
</dbReference>
<evidence type="ECO:0000256" key="3">
    <source>
        <dbReference type="ARBA" id="ARBA00022723"/>
    </source>
</evidence>
<comment type="cofactor">
    <cofactor evidence="8">
        <name>Mg(2+)</name>
        <dbReference type="ChEBI" id="CHEBI:18420"/>
    </cofactor>
    <text evidence="8">Binds 1 Mg(2+) ion per subunit.</text>
</comment>
<dbReference type="InterPro" id="IPR042109">
    <property type="entry name" value="Adenylosuccinate_synth_dom1"/>
</dbReference>
<dbReference type="InterPro" id="IPR018220">
    <property type="entry name" value="Adenylosuccin_syn_GTP-bd"/>
</dbReference>
<feature type="binding site" evidence="8">
    <location>
        <begin position="12"/>
        <end position="18"/>
    </location>
    <ligand>
        <name>GTP</name>
        <dbReference type="ChEBI" id="CHEBI:37565"/>
    </ligand>
</feature>
<comment type="subunit">
    <text evidence="1 8">Homodimer.</text>
</comment>
<dbReference type="Gene3D" id="3.40.440.10">
    <property type="entry name" value="Adenylosuccinate Synthetase, subunit A, domain 1"/>
    <property type="match status" value="1"/>
</dbReference>
<evidence type="ECO:0000256" key="9">
    <source>
        <dbReference type="PROSITE-ProRule" id="PRU10134"/>
    </source>
</evidence>
<feature type="binding site" evidence="8">
    <location>
        <begin position="414"/>
        <end position="416"/>
    </location>
    <ligand>
        <name>GTP</name>
        <dbReference type="ChEBI" id="CHEBI:37565"/>
    </ligand>
</feature>
<feature type="binding site" evidence="8">
    <location>
        <begin position="300"/>
        <end position="306"/>
    </location>
    <ligand>
        <name>substrate</name>
    </ligand>
</feature>
<evidence type="ECO:0000256" key="4">
    <source>
        <dbReference type="ARBA" id="ARBA00022741"/>
    </source>
</evidence>
<evidence type="ECO:0000256" key="8">
    <source>
        <dbReference type="HAMAP-Rule" id="MF_00011"/>
    </source>
</evidence>
<dbReference type="Gene3D" id="3.90.170.10">
    <property type="entry name" value="Adenylosuccinate Synthetase, subunit A, domain 3"/>
    <property type="match status" value="1"/>
</dbReference>
<dbReference type="GO" id="GO:0046040">
    <property type="term" value="P:IMP metabolic process"/>
    <property type="evidence" value="ECO:0007669"/>
    <property type="project" value="TreeGrafter"/>
</dbReference>
<sequence length="453" mass="49282">MSNVTVVGLQWGDEGKGKIVDLLSEQADIVVRFQGGNNAGHTLVVNDITYKLSLLPSGIVRKGKLSVIGNGVVIDPWSLVDEIERIGKLGVSITPQNLIIADNACLILPLHRDLDALREENAGPKARIGTLKRGIGPAYEDKVGRRAIRACDLGEKTTLQNKVERLLIHHNSLRKGLGAKEIDTQELLESLYKIASKILPYVKPAWKYLYNAKGQNKKILFEGAQGAMLDIEHGTYPYVTSSNTYAGQAAVGSGIGVGSIGYILGLTKAYTTRVGGGPFPTEQSNSVGKLLQEKGNEFGTVSGRSRRCGWLDACMLRQTVIKEGVQGIALTKIDVLDSLKEIKICVGYKLDGKKIDYYPSSQIAQAKVEPIYETMAGWQTKTQGLRDFDALPKAAIRYIKRIEELLGVPVVIISTSPEREDTIVIKNPYATDNTENLSAHSALLGRTLADASR</sequence>
<keyword evidence="7 8" id="KW-0342">GTP-binding</keyword>
<dbReference type="EMBL" id="QMNG01000004">
    <property type="protein sequence ID" value="RLC37462.1"/>
    <property type="molecule type" value="Genomic_DNA"/>
</dbReference>
<evidence type="ECO:0000313" key="12">
    <source>
        <dbReference type="Proteomes" id="UP000281261"/>
    </source>
</evidence>
<feature type="binding site" evidence="8">
    <location>
        <begin position="332"/>
        <end position="334"/>
    </location>
    <ligand>
        <name>GTP</name>
        <dbReference type="ChEBI" id="CHEBI:37565"/>
    </ligand>
</feature>
<comment type="catalytic activity">
    <reaction evidence="8 10">
        <text>IMP + L-aspartate + GTP = N(6)-(1,2-dicarboxyethyl)-AMP + GDP + phosphate + 2 H(+)</text>
        <dbReference type="Rhea" id="RHEA:15753"/>
        <dbReference type="ChEBI" id="CHEBI:15378"/>
        <dbReference type="ChEBI" id="CHEBI:29991"/>
        <dbReference type="ChEBI" id="CHEBI:37565"/>
        <dbReference type="ChEBI" id="CHEBI:43474"/>
        <dbReference type="ChEBI" id="CHEBI:57567"/>
        <dbReference type="ChEBI" id="CHEBI:58053"/>
        <dbReference type="ChEBI" id="CHEBI:58189"/>
        <dbReference type="EC" id="6.3.4.4"/>
    </reaction>
</comment>
<evidence type="ECO:0000256" key="2">
    <source>
        <dbReference type="ARBA" id="ARBA00022598"/>
    </source>
</evidence>
<keyword evidence="3 8" id="KW-0479">Metal-binding</keyword>
<feature type="binding site" description="in other chain" evidence="8">
    <location>
        <begin position="13"/>
        <end position="16"/>
    </location>
    <ligand>
        <name>IMP</name>
        <dbReference type="ChEBI" id="CHEBI:58053"/>
        <note>ligand shared between dimeric partners</note>
    </ligand>
</feature>
<dbReference type="GO" id="GO:0004019">
    <property type="term" value="F:adenylosuccinate synthase activity"/>
    <property type="evidence" value="ECO:0007669"/>
    <property type="project" value="UniProtKB-UniRule"/>
</dbReference>
<feature type="active site" evidence="9">
    <location>
        <position position="142"/>
    </location>
</feature>
<feature type="binding site" evidence="8">
    <location>
        <position position="306"/>
    </location>
    <ligand>
        <name>GTP</name>
        <dbReference type="ChEBI" id="CHEBI:37565"/>
    </ligand>
</feature>
<comment type="caution">
    <text evidence="8">Lacks conserved residue(s) required for the propagation of feature annotation.</text>
</comment>
<dbReference type="Pfam" id="PF00709">
    <property type="entry name" value="Adenylsucc_synt"/>
    <property type="match status" value="1"/>
</dbReference>
<dbReference type="GO" id="GO:0000287">
    <property type="term" value="F:magnesium ion binding"/>
    <property type="evidence" value="ECO:0007669"/>
    <property type="project" value="UniProtKB-UniRule"/>
</dbReference>
<dbReference type="GO" id="GO:0044208">
    <property type="term" value="P:'de novo' AMP biosynthetic process"/>
    <property type="evidence" value="ECO:0007669"/>
    <property type="project" value="UniProtKB-UniRule"/>
</dbReference>
<gene>
    <name evidence="8" type="primary">purA</name>
    <name evidence="11" type="ORF">DRH29_01905</name>
</gene>
<dbReference type="InterPro" id="IPR033128">
    <property type="entry name" value="Adenylosuccin_syn_Lys_AS"/>
</dbReference>
<dbReference type="PANTHER" id="PTHR11846:SF0">
    <property type="entry name" value="ADENYLOSUCCINATE SYNTHETASE"/>
    <property type="match status" value="1"/>
</dbReference>
<dbReference type="HAMAP" id="MF_00011">
    <property type="entry name" value="Adenylosucc_synth"/>
    <property type="match status" value="1"/>
</dbReference>
<dbReference type="GO" id="GO:0005737">
    <property type="term" value="C:cytoplasm"/>
    <property type="evidence" value="ECO:0007669"/>
    <property type="project" value="UniProtKB-SubCell"/>
</dbReference>
<keyword evidence="6 8" id="KW-0460">Magnesium</keyword>
<comment type="function">
    <text evidence="8">Plays an important role in the de novo pathway of purine nucleotide biosynthesis. Catalyzes the first committed step in the biosynthesis of AMP from IMP.</text>
</comment>
<keyword evidence="5 8" id="KW-0658">Purine biosynthesis</keyword>
<feature type="binding site" evidence="8">
    <location>
        <position position="145"/>
    </location>
    <ligand>
        <name>IMP</name>
        <dbReference type="ChEBI" id="CHEBI:58053"/>
        <note>ligand shared between dimeric partners</note>
    </ligand>
</feature>
<dbReference type="InterPro" id="IPR001114">
    <property type="entry name" value="Adenylosuccinate_synthetase"/>
</dbReference>
<dbReference type="PANTHER" id="PTHR11846">
    <property type="entry name" value="ADENYLOSUCCINATE SYNTHETASE"/>
    <property type="match status" value="1"/>
</dbReference>
<reference evidence="11 12" key="1">
    <citation type="submission" date="2018-06" db="EMBL/GenBank/DDBJ databases">
        <title>Extensive metabolic versatility and redundancy in microbially diverse, dynamic hydrothermal sediments.</title>
        <authorList>
            <person name="Dombrowski N."/>
            <person name="Teske A."/>
            <person name="Baker B.J."/>
        </authorList>
    </citation>
    <scope>NUCLEOTIDE SEQUENCE [LARGE SCALE GENOMIC DNA]</scope>
    <source>
        <strain evidence="11">B79_G16</strain>
    </source>
</reference>
<dbReference type="InterPro" id="IPR042111">
    <property type="entry name" value="Adenylosuccinate_synth_dom3"/>
</dbReference>